<dbReference type="PANTHER" id="PTHR43653:SF1">
    <property type="entry name" value="CYTOCHROME C-TYPE BIOGENESIS PROTEIN CCMF"/>
    <property type="match status" value="1"/>
</dbReference>
<evidence type="ECO:0000256" key="7">
    <source>
        <dbReference type="ARBA" id="ARBA00022989"/>
    </source>
</evidence>
<feature type="transmembrane region" description="Helical" evidence="10">
    <location>
        <begin position="167"/>
        <end position="191"/>
    </location>
</feature>
<dbReference type="InterPro" id="IPR003567">
    <property type="entry name" value="Cyt_c_biogenesis"/>
</dbReference>
<evidence type="ECO:0000256" key="3">
    <source>
        <dbReference type="ARBA" id="ARBA00022475"/>
    </source>
</evidence>
<feature type="transmembrane region" description="Helical" evidence="10">
    <location>
        <begin position="212"/>
        <end position="229"/>
    </location>
</feature>
<evidence type="ECO:0000256" key="9">
    <source>
        <dbReference type="ARBA" id="ARBA00037230"/>
    </source>
</evidence>
<dbReference type="EMBL" id="BSPO01000001">
    <property type="protein sequence ID" value="GLS82228.1"/>
    <property type="molecule type" value="Genomic_DNA"/>
</dbReference>
<evidence type="ECO:0000259" key="12">
    <source>
        <dbReference type="Pfam" id="PF16327"/>
    </source>
</evidence>
<feature type="transmembrane region" description="Helical" evidence="10">
    <location>
        <begin position="273"/>
        <end position="291"/>
    </location>
</feature>
<proteinExistence type="inferred from homology"/>
<dbReference type="NCBIfam" id="NF007691">
    <property type="entry name" value="PRK10369.1"/>
    <property type="match status" value="1"/>
</dbReference>
<dbReference type="GO" id="GO:0020037">
    <property type="term" value="F:heme binding"/>
    <property type="evidence" value="ECO:0007669"/>
    <property type="project" value="InterPro"/>
</dbReference>
<dbReference type="Pfam" id="PF01578">
    <property type="entry name" value="Cytochrom_C_asm"/>
    <property type="match status" value="1"/>
</dbReference>
<feature type="transmembrane region" description="Helical" evidence="10">
    <location>
        <begin position="599"/>
        <end position="620"/>
    </location>
</feature>
<comment type="similarity">
    <text evidence="2">Belongs to the CcmF/CycK/Ccl1/NrfE/CcsA family.</text>
</comment>
<evidence type="ECO:0000256" key="4">
    <source>
        <dbReference type="ARBA" id="ARBA00022519"/>
    </source>
</evidence>
<feature type="transmembrane region" description="Helical" evidence="10">
    <location>
        <begin position="249"/>
        <end position="266"/>
    </location>
</feature>
<feature type="transmembrane region" description="Helical" evidence="10">
    <location>
        <begin position="82"/>
        <end position="106"/>
    </location>
</feature>
<feature type="transmembrane region" description="Helical" evidence="10">
    <location>
        <begin position="387"/>
        <end position="407"/>
    </location>
</feature>
<gene>
    <name evidence="13" type="primary">sirE</name>
    <name evidence="13" type="ORF">GCM10007894_02050</name>
</gene>
<dbReference type="GO" id="GO:0005886">
    <property type="term" value="C:plasma membrane"/>
    <property type="evidence" value="ECO:0007669"/>
    <property type="project" value="UniProtKB-SubCell"/>
</dbReference>
<dbReference type="Pfam" id="PF16327">
    <property type="entry name" value="CcmF_C"/>
    <property type="match status" value="1"/>
</dbReference>
<evidence type="ECO:0000256" key="1">
    <source>
        <dbReference type="ARBA" id="ARBA00004429"/>
    </source>
</evidence>
<keyword evidence="5 10" id="KW-0812">Transmembrane</keyword>
<sequence>MFPELGLYLLAIANVSAVLLFGVPWLGRIKKAEQLKSYSKPLLRICAVSLVIASIILVNAFLGDDFSVSYVADHSNTHLASLYKVAAFWGGHEGSMLFWVLAMSLWGLTVRQKENITQEFVDNYRMFLGLVLAGFSTFLLFTSNPFARNLPDIPTQGRDLNPILQDIGLVIHPPLLFLGYVGLAIVFALALATLLKQRVEQSDIKLIRHHSIIAWVLLTGGNVVGSWWAYNELGWGGWWFWDPVENASFIPWLVATALVHQCTVSRRQQTHKFTMILALSGFLLALLGTFTVRSGIVQSVHAFAVDPERGLLLLGLLGIFLAIAVFQYLRAAPLLSSAAQKLSQQSKLLVLGNFVIIVGAFSVILGTYYPIIYQLFSGQSISVGPPYFNTIFVPIVVLSVVVLGIALNYRYPKLWASMLGASVLVAAGVTAYNDTLNGWLFAGVLASSYLIASIIAMLIMAAKTNKLSSLTQKSGAIIAHLGLAVAIIGATAVSNFEEDEVMRMGPGQGREIGNYIFVYEATTNVETNSYKAIQANIQVMDIDENLLGYLYPQRQTFKSNAIERTAAGTNWGLSRDIYASMGGQLSESEYLIRISIKPFVSFLWLGGGLIMIGGLLSITLGHRRTKRC</sequence>
<evidence type="ECO:0000313" key="14">
    <source>
        <dbReference type="Proteomes" id="UP001157439"/>
    </source>
</evidence>
<feature type="domain" description="Cytochrome c assembly protein" evidence="11">
    <location>
        <begin position="89"/>
        <end position="294"/>
    </location>
</feature>
<evidence type="ECO:0000256" key="6">
    <source>
        <dbReference type="ARBA" id="ARBA00022748"/>
    </source>
</evidence>
<feature type="transmembrane region" description="Helical" evidence="10">
    <location>
        <begin position="41"/>
        <end position="62"/>
    </location>
</feature>
<feature type="domain" description="Cytochrome c-type biogenesis protein CcmF C-terminal" evidence="12">
    <location>
        <begin position="314"/>
        <end position="619"/>
    </location>
</feature>
<feature type="transmembrane region" description="Helical" evidence="10">
    <location>
        <begin position="350"/>
        <end position="372"/>
    </location>
</feature>
<evidence type="ECO:0000256" key="10">
    <source>
        <dbReference type="SAM" id="Phobius"/>
    </source>
</evidence>
<organism evidence="13 14">
    <name type="scientific">Paraferrimonas haliotis</name>
    <dbReference type="NCBI Taxonomy" id="2013866"/>
    <lineage>
        <taxon>Bacteria</taxon>
        <taxon>Pseudomonadati</taxon>
        <taxon>Pseudomonadota</taxon>
        <taxon>Gammaproteobacteria</taxon>
        <taxon>Alteromonadales</taxon>
        <taxon>Ferrimonadaceae</taxon>
        <taxon>Paraferrimonas</taxon>
    </lineage>
</organism>
<dbReference type="PRINTS" id="PR01411">
    <property type="entry name" value="CCMFBIOGNSIS"/>
</dbReference>
<dbReference type="Proteomes" id="UP001157439">
    <property type="component" value="Unassembled WGS sequence"/>
</dbReference>
<evidence type="ECO:0000259" key="11">
    <source>
        <dbReference type="Pfam" id="PF01578"/>
    </source>
</evidence>
<dbReference type="GO" id="GO:0017004">
    <property type="term" value="P:cytochrome complex assembly"/>
    <property type="evidence" value="ECO:0007669"/>
    <property type="project" value="UniProtKB-KW"/>
</dbReference>
<name>A0AA37TKI2_9GAMM</name>
<feature type="transmembrane region" description="Helical" evidence="10">
    <location>
        <begin position="6"/>
        <end position="29"/>
    </location>
</feature>
<keyword evidence="6" id="KW-0201">Cytochrome c-type biogenesis</keyword>
<dbReference type="GO" id="GO:0016829">
    <property type="term" value="F:lyase activity"/>
    <property type="evidence" value="ECO:0007669"/>
    <property type="project" value="UniProtKB-KW"/>
</dbReference>
<accession>A0AA37TKI2</accession>
<reference evidence="13 14" key="1">
    <citation type="journal article" date="2014" name="Int. J. Syst. Evol. Microbiol.">
        <title>Complete genome sequence of Corynebacterium casei LMG S-19264T (=DSM 44701T), isolated from a smear-ripened cheese.</title>
        <authorList>
            <consortium name="US DOE Joint Genome Institute (JGI-PGF)"/>
            <person name="Walter F."/>
            <person name="Albersmeier A."/>
            <person name="Kalinowski J."/>
            <person name="Ruckert C."/>
        </authorList>
    </citation>
    <scope>NUCLEOTIDE SEQUENCE [LARGE SCALE GENOMIC DNA]</scope>
    <source>
        <strain evidence="13 14">NBRC 112785</strain>
    </source>
</reference>
<keyword evidence="3" id="KW-1003">Cell membrane</keyword>
<evidence type="ECO:0000313" key="13">
    <source>
        <dbReference type="EMBL" id="GLS82228.1"/>
    </source>
</evidence>
<dbReference type="GO" id="GO:0015232">
    <property type="term" value="F:heme transmembrane transporter activity"/>
    <property type="evidence" value="ECO:0007669"/>
    <property type="project" value="InterPro"/>
</dbReference>
<feature type="transmembrane region" description="Helical" evidence="10">
    <location>
        <begin position="414"/>
        <end position="432"/>
    </location>
</feature>
<comment type="caution">
    <text evidence="13">The sequence shown here is derived from an EMBL/GenBank/DDBJ whole genome shotgun (WGS) entry which is preliminary data.</text>
</comment>
<protein>
    <submittedName>
        <fullName evidence="13">Heme lyase CcmF/NrfE family subunit</fullName>
    </submittedName>
</protein>
<evidence type="ECO:0000256" key="5">
    <source>
        <dbReference type="ARBA" id="ARBA00022692"/>
    </source>
</evidence>
<feature type="transmembrane region" description="Helical" evidence="10">
    <location>
        <begin position="311"/>
        <end position="329"/>
    </location>
</feature>
<feature type="transmembrane region" description="Helical" evidence="10">
    <location>
        <begin position="438"/>
        <end position="462"/>
    </location>
</feature>
<keyword evidence="7 10" id="KW-1133">Transmembrane helix</keyword>
<dbReference type="PRINTS" id="PR01410">
    <property type="entry name" value="CCBIOGENESIS"/>
</dbReference>
<feature type="transmembrane region" description="Helical" evidence="10">
    <location>
        <begin position="127"/>
        <end position="147"/>
    </location>
</feature>
<dbReference type="InterPro" id="IPR002541">
    <property type="entry name" value="Cyt_c_assembly"/>
</dbReference>
<evidence type="ECO:0000256" key="2">
    <source>
        <dbReference type="ARBA" id="ARBA00009186"/>
    </source>
</evidence>
<dbReference type="InterPro" id="IPR003568">
    <property type="entry name" value="Cyt_c_biogenesis_CcmF"/>
</dbReference>
<keyword evidence="8 10" id="KW-0472">Membrane</keyword>
<comment type="function">
    <text evidence="9">Required for the biogenesis of c-type cytochromes. Possible subunit of a heme lyase.</text>
</comment>
<dbReference type="PANTHER" id="PTHR43653">
    <property type="entry name" value="CYTOCHROME C ASSEMBLY PROTEIN-RELATED"/>
    <property type="match status" value="1"/>
</dbReference>
<keyword evidence="14" id="KW-1185">Reference proteome</keyword>
<dbReference type="InterPro" id="IPR032523">
    <property type="entry name" value="CcmF_C"/>
</dbReference>
<keyword evidence="13" id="KW-0456">Lyase</keyword>
<comment type="subcellular location">
    <subcellularLocation>
        <location evidence="1">Cell inner membrane</location>
        <topology evidence="1">Multi-pass membrane protein</topology>
    </subcellularLocation>
</comment>
<dbReference type="AlphaFoldDB" id="A0AA37TKI2"/>
<dbReference type="RefSeq" id="WP_095497782.1">
    <property type="nucleotide sequence ID" value="NZ_BSPO01000001.1"/>
</dbReference>
<feature type="transmembrane region" description="Helical" evidence="10">
    <location>
        <begin position="474"/>
        <end position="496"/>
    </location>
</feature>
<keyword evidence="4" id="KW-0997">Cell inner membrane</keyword>
<evidence type="ECO:0000256" key="8">
    <source>
        <dbReference type="ARBA" id="ARBA00023136"/>
    </source>
</evidence>